<dbReference type="PANTHER" id="PTHR11011">
    <property type="entry name" value="MALE STERILITY PROTEIN 2-RELATED"/>
    <property type="match status" value="1"/>
</dbReference>
<dbReference type="PANTHER" id="PTHR11011:SF99">
    <property type="entry name" value="FATTY ACYL-COA REDUCTASE 3"/>
    <property type="match status" value="1"/>
</dbReference>
<dbReference type="InterPro" id="IPR026055">
    <property type="entry name" value="FAR"/>
</dbReference>
<reference evidence="2" key="2">
    <citation type="submission" date="2021-12" db="EMBL/GenBank/DDBJ databases">
        <title>Resequencing data analysis of finger millet.</title>
        <authorList>
            <person name="Hatakeyama M."/>
            <person name="Aluri S."/>
            <person name="Balachadran M.T."/>
            <person name="Sivarajan S.R."/>
            <person name="Poveda L."/>
            <person name="Shimizu-Inatsugi R."/>
            <person name="Schlapbach R."/>
            <person name="Sreeman S.M."/>
            <person name="Shimizu K.K."/>
        </authorList>
    </citation>
    <scope>NUCLEOTIDE SEQUENCE</scope>
</reference>
<dbReference type="CDD" id="cd09071">
    <property type="entry name" value="FAR_C"/>
    <property type="match status" value="1"/>
</dbReference>
<name>A0AAV5FAM5_ELECO</name>
<evidence type="ECO:0000259" key="1">
    <source>
        <dbReference type="Pfam" id="PF03015"/>
    </source>
</evidence>
<dbReference type="GO" id="GO:0035336">
    <property type="term" value="P:long-chain fatty-acyl-CoA metabolic process"/>
    <property type="evidence" value="ECO:0007669"/>
    <property type="project" value="TreeGrafter"/>
</dbReference>
<reference evidence="2" key="1">
    <citation type="journal article" date="2018" name="DNA Res.">
        <title>Multiple hybrid de novo genome assembly of finger millet, an orphan allotetraploid crop.</title>
        <authorList>
            <person name="Hatakeyama M."/>
            <person name="Aluri S."/>
            <person name="Balachadran M.T."/>
            <person name="Sivarajan S.R."/>
            <person name="Patrignani A."/>
            <person name="Gruter S."/>
            <person name="Poveda L."/>
            <person name="Shimizu-Inatsugi R."/>
            <person name="Baeten J."/>
            <person name="Francoijs K.J."/>
            <person name="Nataraja K.N."/>
            <person name="Reddy Y.A.N."/>
            <person name="Phadnis S."/>
            <person name="Ravikumar R.L."/>
            <person name="Schlapbach R."/>
            <person name="Sreeman S.M."/>
            <person name="Shimizu K.K."/>
        </authorList>
    </citation>
    <scope>NUCLEOTIDE SEQUENCE</scope>
</reference>
<dbReference type="Proteomes" id="UP001054889">
    <property type="component" value="Unassembled WGS sequence"/>
</dbReference>
<dbReference type="AlphaFoldDB" id="A0AAV5FAM5"/>
<dbReference type="Gene3D" id="3.40.50.720">
    <property type="entry name" value="NAD(P)-binding Rossmann-like Domain"/>
    <property type="match status" value="1"/>
</dbReference>
<proteinExistence type="predicted"/>
<protein>
    <recommendedName>
        <fullName evidence="1">Fatty acyl-CoA reductase C-terminal domain-containing protein</fullName>
    </recommendedName>
</protein>
<dbReference type="InterPro" id="IPR033640">
    <property type="entry name" value="FAR_C"/>
</dbReference>
<feature type="domain" description="Fatty acyl-CoA reductase C-terminal" evidence="1">
    <location>
        <begin position="160"/>
        <end position="258"/>
    </location>
</feature>
<organism evidence="2 3">
    <name type="scientific">Eleusine coracana subsp. coracana</name>
    <dbReference type="NCBI Taxonomy" id="191504"/>
    <lineage>
        <taxon>Eukaryota</taxon>
        <taxon>Viridiplantae</taxon>
        <taxon>Streptophyta</taxon>
        <taxon>Embryophyta</taxon>
        <taxon>Tracheophyta</taxon>
        <taxon>Spermatophyta</taxon>
        <taxon>Magnoliopsida</taxon>
        <taxon>Liliopsida</taxon>
        <taxon>Poales</taxon>
        <taxon>Poaceae</taxon>
        <taxon>PACMAD clade</taxon>
        <taxon>Chloridoideae</taxon>
        <taxon>Cynodonteae</taxon>
        <taxon>Eleusininae</taxon>
        <taxon>Eleusine</taxon>
    </lineage>
</organism>
<gene>
    <name evidence="2" type="primary">gb20400</name>
    <name evidence="2" type="ORF">PR202_gb20400</name>
</gene>
<dbReference type="Pfam" id="PF03015">
    <property type="entry name" value="Sterile"/>
    <property type="match status" value="1"/>
</dbReference>
<evidence type="ECO:0000313" key="3">
    <source>
        <dbReference type="Proteomes" id="UP001054889"/>
    </source>
</evidence>
<evidence type="ECO:0000313" key="2">
    <source>
        <dbReference type="EMBL" id="GJN31938.1"/>
    </source>
</evidence>
<dbReference type="EMBL" id="BQKI01000083">
    <property type="protein sequence ID" value="GJN31938.1"/>
    <property type="molecule type" value="Genomic_DNA"/>
</dbReference>
<comment type="caution">
    <text evidence="2">The sequence shown here is derived from an EMBL/GenBank/DDBJ whole genome shotgun (WGS) entry which is preliminary data.</text>
</comment>
<sequence length="265" mass="30360">MSESGKQVSNMDIEAEVQQIDKLKSDIKTSYSDMSDELENGAMKDLGMKRGMDTFIRGYGDQTIPCFLGDCNSTIDVIPADMVVNAIMVAIATQWNKNTQVIYHVSSSKENQLLLHVLMESLYRYFASNGLIGNNANPKQKPLLLFSTYTYFIAYMFFTYKLPIEALHIVNLLMCGLFSRQYNVANKNYSRLMILAKMFAPYTFFKGRFDGANLTKLQTAAVMDYIDAQLYNFDPKCIDWASYVLNIHIPAIVNYPYKKKDYRKK</sequence>
<dbReference type="GO" id="GO:0010345">
    <property type="term" value="P:suberin biosynthetic process"/>
    <property type="evidence" value="ECO:0007669"/>
    <property type="project" value="TreeGrafter"/>
</dbReference>
<keyword evidence="3" id="KW-1185">Reference proteome</keyword>
<dbReference type="GO" id="GO:0080019">
    <property type="term" value="F:alcohol-forming very long-chain fatty acyl-CoA reductase activity"/>
    <property type="evidence" value="ECO:0007669"/>
    <property type="project" value="InterPro"/>
</dbReference>
<accession>A0AAV5FAM5</accession>